<evidence type="ECO:0000256" key="4">
    <source>
        <dbReference type="ARBA" id="ARBA00023002"/>
    </source>
</evidence>
<keyword evidence="4 6" id="KW-0560">Oxidoreductase</keyword>
<keyword evidence="3" id="KW-0274">FAD</keyword>
<dbReference type="EC" id="1.5.3.-" evidence="6"/>
<name>C2KIJ8_LEUMC</name>
<feature type="non-terminal residue" evidence="6">
    <location>
        <position position="101"/>
    </location>
</feature>
<accession>C2KIJ8</accession>
<feature type="domain" description="FAD dependent oxidoreductase" evidence="5">
    <location>
        <begin position="6"/>
        <end position="97"/>
    </location>
</feature>
<dbReference type="GO" id="GO:0050660">
    <property type="term" value="F:flavin adenine dinucleotide binding"/>
    <property type="evidence" value="ECO:0007669"/>
    <property type="project" value="InterPro"/>
</dbReference>
<dbReference type="HOGENOM" id="CLU_180425_0_0_9"/>
<dbReference type="SUPFAM" id="SSF51905">
    <property type="entry name" value="FAD/NAD(P)-binding domain"/>
    <property type="match status" value="1"/>
</dbReference>
<dbReference type="AlphaFoldDB" id="C2KIJ8"/>
<protein>
    <submittedName>
        <fullName evidence="6">N-methyl-L-tryptophan oxidase</fullName>
        <ecNumber evidence="6">1.5.3.-</ecNumber>
    </submittedName>
</protein>
<evidence type="ECO:0000256" key="2">
    <source>
        <dbReference type="ARBA" id="ARBA00022630"/>
    </source>
</evidence>
<dbReference type="EMBL" id="ACKV01000017">
    <property type="protein sequence ID" value="EEJ42933.1"/>
    <property type="molecule type" value="Genomic_DNA"/>
</dbReference>
<gene>
    <name evidence="6" type="primary">solA</name>
    <name evidence="6" type="ORF">HMPREF0555_0464</name>
</gene>
<evidence type="ECO:0000259" key="5">
    <source>
        <dbReference type="Pfam" id="PF01266"/>
    </source>
</evidence>
<dbReference type="RefSeq" id="WP_002815724.1">
    <property type="nucleotide sequence ID" value="NZ_GG693386.1"/>
</dbReference>
<dbReference type="Gene3D" id="3.50.50.60">
    <property type="entry name" value="FAD/NAD(P)-binding domain"/>
    <property type="match status" value="1"/>
</dbReference>
<dbReference type="InterPro" id="IPR006076">
    <property type="entry name" value="FAD-dep_OxRdtase"/>
</dbReference>
<dbReference type="InterPro" id="IPR036188">
    <property type="entry name" value="FAD/NAD-bd_sf"/>
</dbReference>
<dbReference type="InterPro" id="IPR045170">
    <property type="entry name" value="MTOX"/>
</dbReference>
<dbReference type="PANTHER" id="PTHR10961">
    <property type="entry name" value="PEROXISOMAL SARCOSINE OXIDASE"/>
    <property type="match status" value="1"/>
</dbReference>
<keyword evidence="2" id="KW-0285">Flavoprotein</keyword>
<evidence type="ECO:0000313" key="6">
    <source>
        <dbReference type="EMBL" id="EEJ42933.1"/>
    </source>
</evidence>
<comment type="cofactor">
    <cofactor evidence="1">
        <name>FAD</name>
        <dbReference type="ChEBI" id="CHEBI:57692"/>
    </cofactor>
</comment>
<evidence type="ECO:0000256" key="1">
    <source>
        <dbReference type="ARBA" id="ARBA00001974"/>
    </source>
</evidence>
<dbReference type="GO" id="GO:0008115">
    <property type="term" value="F:sarcosine oxidase activity"/>
    <property type="evidence" value="ECO:0007669"/>
    <property type="project" value="TreeGrafter"/>
</dbReference>
<dbReference type="Proteomes" id="UP000004283">
    <property type="component" value="Unassembled WGS sequence"/>
</dbReference>
<dbReference type="Pfam" id="PF01266">
    <property type="entry name" value="DAO"/>
    <property type="match status" value="1"/>
</dbReference>
<dbReference type="GO" id="GO:0005829">
    <property type="term" value="C:cytosol"/>
    <property type="evidence" value="ECO:0007669"/>
    <property type="project" value="TreeGrafter"/>
</dbReference>
<comment type="caution">
    <text evidence="6">The sequence shown here is derived from an EMBL/GenBank/DDBJ whole genome shotgun (WGS) entry which is preliminary data.</text>
</comment>
<dbReference type="PANTHER" id="PTHR10961:SF7">
    <property type="entry name" value="FAD DEPENDENT OXIDOREDUCTASE DOMAIN-CONTAINING PROTEIN"/>
    <property type="match status" value="1"/>
</dbReference>
<evidence type="ECO:0000256" key="3">
    <source>
        <dbReference type="ARBA" id="ARBA00022827"/>
    </source>
</evidence>
<reference evidence="6 7" key="1">
    <citation type="submission" date="2009-04" db="EMBL/GenBank/DDBJ databases">
        <authorList>
            <person name="Qin X."/>
            <person name="Bachman B."/>
            <person name="Battles P."/>
            <person name="Bell A."/>
            <person name="Bess C."/>
            <person name="Bickham C."/>
            <person name="Chaboub L."/>
            <person name="Chen D."/>
            <person name="Coyle M."/>
            <person name="Deiros D.R."/>
            <person name="Dinh H."/>
            <person name="Forbes L."/>
            <person name="Fowler G."/>
            <person name="Francisco L."/>
            <person name="Fu Q."/>
            <person name="Gubbala S."/>
            <person name="Hale W."/>
            <person name="Han Y."/>
            <person name="Hemphill L."/>
            <person name="Highlander S.K."/>
            <person name="Hirani K."/>
            <person name="Hogues M."/>
            <person name="Jackson L."/>
            <person name="Jakkamsetti A."/>
            <person name="Javaid M."/>
            <person name="Jiang H."/>
            <person name="Korchina V."/>
            <person name="Kovar C."/>
            <person name="Lara F."/>
            <person name="Lee S."/>
            <person name="Mata R."/>
            <person name="Mathew T."/>
            <person name="Moen C."/>
            <person name="Morales K."/>
            <person name="Munidasa M."/>
            <person name="Nazareth L."/>
            <person name="Ngo R."/>
            <person name="Nguyen L."/>
            <person name="Okwuonu G."/>
            <person name="Ongeri F."/>
            <person name="Patil S."/>
            <person name="Petrosino J."/>
            <person name="Pham C."/>
            <person name="Pham P."/>
            <person name="Pu L.-L."/>
            <person name="Puazo M."/>
            <person name="Raj R."/>
            <person name="Reid J."/>
            <person name="Rouhana J."/>
            <person name="Saada N."/>
            <person name="Shang Y."/>
            <person name="Simmons D."/>
            <person name="Thornton R."/>
            <person name="Warren J."/>
            <person name="Weissenberger G."/>
            <person name="Zhang J."/>
            <person name="Zhang L."/>
            <person name="Zhou C."/>
            <person name="Zhu D."/>
            <person name="Muzny D."/>
            <person name="Worley K."/>
            <person name="Gibbs R."/>
        </authorList>
    </citation>
    <scope>NUCLEOTIDE SEQUENCE [LARGE SCALE GENOMIC DNA]</scope>
    <source>
        <strain evidence="6 7">ATCC 19254</strain>
    </source>
</reference>
<dbReference type="Gene3D" id="3.30.9.10">
    <property type="entry name" value="D-Amino Acid Oxidase, subunit A, domain 2"/>
    <property type="match status" value="1"/>
</dbReference>
<organism evidence="6 7">
    <name type="scientific">Leuconostoc mesenteroides subsp. cremoris ATCC 19254</name>
    <dbReference type="NCBI Taxonomy" id="586220"/>
    <lineage>
        <taxon>Bacteria</taxon>
        <taxon>Bacillati</taxon>
        <taxon>Bacillota</taxon>
        <taxon>Bacilli</taxon>
        <taxon>Lactobacillales</taxon>
        <taxon>Lactobacillaceae</taxon>
        <taxon>Leuconostoc</taxon>
    </lineage>
</organism>
<evidence type="ECO:0000313" key="7">
    <source>
        <dbReference type="Proteomes" id="UP000004283"/>
    </source>
</evidence>
<sequence>MAEIYDLIVIGTGSVGSSTGYYAAKRGLSVLEIDSATPPHTNGSHHGETRMIRHAYGEGSSYVPLVLRAQELWNELKRDTQVDIFHQTGVLNIAPKQSSFL</sequence>
<proteinExistence type="predicted"/>